<gene>
    <name evidence="2" type="ordered locus">Meso_1355</name>
</gene>
<reference evidence="2" key="1">
    <citation type="submission" date="2006-06" db="EMBL/GenBank/DDBJ databases">
        <title>Complete sequence of chromosome of Chelativorans sp. BNC1.</title>
        <authorList>
            <consortium name="US DOE Joint Genome Institute"/>
            <person name="Copeland A."/>
            <person name="Lucas S."/>
            <person name="Lapidus A."/>
            <person name="Barry K."/>
            <person name="Detter J.C."/>
            <person name="Glavina del Rio T."/>
            <person name="Hammon N."/>
            <person name="Israni S."/>
            <person name="Dalin E."/>
            <person name="Tice H."/>
            <person name="Pitluck S."/>
            <person name="Chertkov O."/>
            <person name="Brettin T."/>
            <person name="Bruce D."/>
            <person name="Han C."/>
            <person name="Tapia R."/>
            <person name="Gilna P."/>
            <person name="Schmutz J."/>
            <person name="Larimer F."/>
            <person name="Land M."/>
            <person name="Hauser L."/>
            <person name="Kyrpides N."/>
            <person name="Mikhailova N."/>
            <person name="Richardson P."/>
        </authorList>
    </citation>
    <scope>NUCLEOTIDE SEQUENCE</scope>
    <source>
        <strain evidence="2">BNC1</strain>
    </source>
</reference>
<dbReference type="STRING" id="266779.Meso_1355"/>
<dbReference type="EMBL" id="CP000390">
    <property type="protein sequence ID" value="ABG62751.1"/>
    <property type="molecule type" value="Genomic_DNA"/>
</dbReference>
<dbReference type="AlphaFoldDB" id="Q11IM4"/>
<organism evidence="2">
    <name type="scientific">Chelativorans sp. (strain BNC1)</name>
    <dbReference type="NCBI Taxonomy" id="266779"/>
    <lineage>
        <taxon>Bacteria</taxon>
        <taxon>Pseudomonadati</taxon>
        <taxon>Pseudomonadota</taxon>
        <taxon>Alphaproteobacteria</taxon>
        <taxon>Hyphomicrobiales</taxon>
        <taxon>Phyllobacteriaceae</taxon>
        <taxon>Chelativorans</taxon>
    </lineage>
</organism>
<dbReference type="KEGG" id="mes:Meso_1355"/>
<feature type="compositionally biased region" description="Basic and acidic residues" evidence="1">
    <location>
        <begin position="15"/>
        <end position="24"/>
    </location>
</feature>
<evidence type="ECO:0000256" key="1">
    <source>
        <dbReference type="SAM" id="MobiDB-lite"/>
    </source>
</evidence>
<name>Q11IM4_CHESB</name>
<protein>
    <submittedName>
        <fullName evidence="2">Uncharacterized protein</fullName>
    </submittedName>
</protein>
<sequence>MVSQIPMGWGSPLRVSEKERDRMGPSHTNQRAETLEYIQEILEQLCLLARQQDCELLGYLIEMATIETGDLLRASQEPSLSADGSRLRR</sequence>
<feature type="region of interest" description="Disordered" evidence="1">
    <location>
        <begin position="1"/>
        <end position="30"/>
    </location>
</feature>
<dbReference type="HOGENOM" id="CLU_2449231_0_0_5"/>
<evidence type="ECO:0000313" key="2">
    <source>
        <dbReference type="EMBL" id="ABG62751.1"/>
    </source>
</evidence>
<proteinExistence type="predicted"/>
<accession>Q11IM4</accession>